<dbReference type="Gene3D" id="3.40.190.150">
    <property type="entry name" value="Bordetella uptake gene, domain 1"/>
    <property type="match status" value="1"/>
</dbReference>
<dbReference type="OrthoDB" id="8839530at2"/>
<evidence type="ECO:0000256" key="2">
    <source>
        <dbReference type="SAM" id="SignalP"/>
    </source>
</evidence>
<dbReference type="PANTHER" id="PTHR42928:SF5">
    <property type="entry name" value="BLR1237 PROTEIN"/>
    <property type="match status" value="1"/>
</dbReference>
<accession>A0A1W6YED4</accession>
<feature type="signal peptide" evidence="2">
    <location>
        <begin position="1"/>
        <end position="23"/>
    </location>
</feature>
<evidence type="ECO:0000313" key="3">
    <source>
        <dbReference type="EMBL" id="ARP79380.1"/>
    </source>
</evidence>
<dbReference type="EMBL" id="CP021108">
    <property type="protein sequence ID" value="ARP79380.1"/>
    <property type="molecule type" value="Genomic_DNA"/>
</dbReference>
<feature type="chain" id="PRO_5010858204" description="ABC transporter substrate-binding protein" evidence="2">
    <location>
        <begin position="24"/>
        <end position="325"/>
    </location>
</feature>
<reference evidence="3 4" key="1">
    <citation type="submission" date="2017-05" db="EMBL/GenBank/DDBJ databases">
        <title>Complete and WGS of Bordetella genogroups.</title>
        <authorList>
            <person name="Spilker T."/>
            <person name="LiPuma J."/>
        </authorList>
    </citation>
    <scope>NUCLEOTIDE SEQUENCE [LARGE SCALE GENOMIC DNA]</scope>
    <source>
        <strain evidence="3 4">AU19157</strain>
    </source>
</reference>
<dbReference type="Pfam" id="PF03401">
    <property type="entry name" value="TctC"/>
    <property type="match status" value="1"/>
</dbReference>
<protein>
    <recommendedName>
        <fullName evidence="5">ABC transporter substrate-binding protein</fullName>
    </recommendedName>
</protein>
<sequence length="325" mass="33077">MNPRTALLGAALALSAAGAPAHATDDFPAQPIRIVVPYAPGGASDVIARLLASTPGGGLGDRIIVENRAGGASVAGTNVVATAQPNGYTLGVVDSAFPINATLLGSKLPYDTRKDFRAVILAATSPIVLSVNKDVPAHSVAELVAMAKAHPGRFNFSSAGNGTALHLAGEQFNMVTGAGLVHVPYRGGAPSVMAVVAGETQVNFSAPSTVLPHIQSGRLRALAVTGAHRLASLPDVPTFAEAGVPEVAGVISYGVIAPKGVPDAVARKLAAGFDARLKTPDAARHIVDLGFEPAGGTADDYAKFLDREIDTAREIIQKAHITTGD</sequence>
<dbReference type="KEGG" id="bgv:CAL12_00115"/>
<dbReference type="Gene3D" id="3.40.190.10">
    <property type="entry name" value="Periplasmic binding protein-like II"/>
    <property type="match status" value="1"/>
</dbReference>
<dbReference type="AlphaFoldDB" id="A0A1W6YED4"/>
<dbReference type="InterPro" id="IPR005064">
    <property type="entry name" value="BUG"/>
</dbReference>
<evidence type="ECO:0000313" key="4">
    <source>
        <dbReference type="Proteomes" id="UP000194151"/>
    </source>
</evidence>
<evidence type="ECO:0008006" key="5">
    <source>
        <dbReference type="Google" id="ProtNLM"/>
    </source>
</evidence>
<dbReference type="PANTHER" id="PTHR42928">
    <property type="entry name" value="TRICARBOXYLATE-BINDING PROTEIN"/>
    <property type="match status" value="1"/>
</dbReference>
<dbReference type="RefSeq" id="WP_086062618.1">
    <property type="nucleotide sequence ID" value="NZ_CP021108.1"/>
</dbReference>
<comment type="similarity">
    <text evidence="1">Belongs to the UPF0065 (bug) family.</text>
</comment>
<keyword evidence="4" id="KW-1185">Reference proteome</keyword>
<dbReference type="SUPFAM" id="SSF53850">
    <property type="entry name" value="Periplasmic binding protein-like II"/>
    <property type="match status" value="1"/>
</dbReference>
<proteinExistence type="inferred from homology"/>
<dbReference type="PIRSF" id="PIRSF017082">
    <property type="entry name" value="YflP"/>
    <property type="match status" value="1"/>
</dbReference>
<name>A0A1W6YED4_9BORD</name>
<keyword evidence="2" id="KW-0732">Signal</keyword>
<dbReference type="Proteomes" id="UP000194151">
    <property type="component" value="Chromosome"/>
</dbReference>
<gene>
    <name evidence="3" type="ORF">CAL12_00115</name>
</gene>
<dbReference type="STRING" id="1416806.CAL12_00115"/>
<organism evidence="3 4">
    <name type="scientific">Bordetella genomosp. 8</name>
    <dbReference type="NCBI Taxonomy" id="1416806"/>
    <lineage>
        <taxon>Bacteria</taxon>
        <taxon>Pseudomonadati</taxon>
        <taxon>Pseudomonadota</taxon>
        <taxon>Betaproteobacteria</taxon>
        <taxon>Burkholderiales</taxon>
        <taxon>Alcaligenaceae</taxon>
        <taxon>Bordetella</taxon>
    </lineage>
</organism>
<dbReference type="InterPro" id="IPR042100">
    <property type="entry name" value="Bug_dom1"/>
</dbReference>
<evidence type="ECO:0000256" key="1">
    <source>
        <dbReference type="ARBA" id="ARBA00006987"/>
    </source>
</evidence>